<keyword evidence="1" id="KW-0732">Signal</keyword>
<evidence type="ECO:0000313" key="3">
    <source>
        <dbReference type="Proteomes" id="UP000263753"/>
    </source>
</evidence>
<gene>
    <name evidence="2" type="ORF">CDG60_00785</name>
</gene>
<evidence type="ECO:0008006" key="4">
    <source>
        <dbReference type="Google" id="ProtNLM"/>
    </source>
</evidence>
<dbReference type="Gene3D" id="3.40.190.170">
    <property type="entry name" value="Bacterial extracellular solute-binding protein, family 7"/>
    <property type="match status" value="1"/>
</dbReference>
<dbReference type="InterPro" id="IPR038404">
    <property type="entry name" value="TRAP_DctP_sf"/>
</dbReference>
<evidence type="ECO:0000313" key="2">
    <source>
        <dbReference type="EMBL" id="AXY55269.1"/>
    </source>
</evidence>
<dbReference type="Proteomes" id="UP000263753">
    <property type="component" value="Chromosome"/>
</dbReference>
<name>A0A3B7LXU1_9GAMM</name>
<dbReference type="AlphaFoldDB" id="A0A3B7LXU1"/>
<protein>
    <recommendedName>
        <fullName evidence="4">RND transporter</fullName>
    </recommendedName>
</protein>
<evidence type="ECO:0000256" key="1">
    <source>
        <dbReference type="SAM" id="SignalP"/>
    </source>
</evidence>
<dbReference type="Pfam" id="PF19582">
    <property type="entry name" value="AdeT1_2"/>
    <property type="match status" value="1"/>
</dbReference>
<feature type="signal peptide" evidence="1">
    <location>
        <begin position="1"/>
        <end position="22"/>
    </location>
</feature>
<accession>A0A3B7LXU1</accession>
<organism evidence="2 3">
    <name type="scientific">Acinetobacter chinensis</name>
    <dbReference type="NCBI Taxonomy" id="2004650"/>
    <lineage>
        <taxon>Bacteria</taxon>
        <taxon>Pseudomonadati</taxon>
        <taxon>Pseudomonadota</taxon>
        <taxon>Gammaproteobacteria</taxon>
        <taxon>Moraxellales</taxon>
        <taxon>Moraxellaceae</taxon>
        <taxon>Acinetobacter</taxon>
    </lineage>
</organism>
<feature type="chain" id="PRO_5017570835" description="RND transporter" evidence="1">
    <location>
        <begin position="23"/>
        <end position="331"/>
    </location>
</feature>
<proteinExistence type="predicted"/>
<dbReference type="EMBL" id="CP032134">
    <property type="protein sequence ID" value="AXY55269.1"/>
    <property type="molecule type" value="Genomic_DNA"/>
</dbReference>
<dbReference type="InterPro" id="IPR045758">
    <property type="entry name" value="AdeT1/2"/>
</dbReference>
<dbReference type="KEGG" id="achi:CDG60_00785"/>
<reference evidence="3" key="1">
    <citation type="submission" date="2018-09" db="EMBL/GenBank/DDBJ databases">
        <title>The complete genome of Acinetobacter sp. strain WCHAc010005.</title>
        <authorList>
            <person name="Hu Y."/>
            <person name="Long H."/>
            <person name="Feng Y."/>
            <person name="Zong Z."/>
        </authorList>
    </citation>
    <scope>NUCLEOTIDE SEQUENCE [LARGE SCALE GENOMIC DNA]</scope>
    <source>
        <strain evidence="3">WCHAc010005</strain>
    </source>
</reference>
<dbReference type="RefSeq" id="WP_087513933.1">
    <property type="nucleotide sequence ID" value="NZ_CP032134.1"/>
</dbReference>
<sequence length="331" mass="36668">MKLQKKGFVLAAGLLFALNVQAKQTFCVFDVAGKAGDAYALMKDYALEAKKWGADLDVKVYNDERVATEDFKAKRCDGVAISGLRGRQFNSFTGSIDAPGALPSLSSAIKFLQFLSRPQFAKEMIRNDYEVVGLIPIGAAYIFVNDRSINTVAKAAGKKIAVLDFDQSQKEMVQKMGAQPVTTDILSAGPKFNNGQVDIIAAPAVAFKPLELYRGLGTKGAIYRFPLAQITGNLIIHKDRFPEGYGQKSRLYVASQLPRATQIIGKLEKDIPAKYWLNVPKEDHLGYIKLMREARIDLMKSGRFDKRVLGLMKKIRCSEDPQSFECPLNDE</sequence>